<evidence type="ECO:0000256" key="1">
    <source>
        <dbReference type="ARBA" id="ARBA00022747"/>
    </source>
</evidence>
<sequence length="203" mass="21604">MLRTALLEHPMTVPPALRSSLRSYGSVQIEDLVEAEAVTVYLSPPTLASDNGDLPMLSVKDVRLGRPPSRYGSADTPGAVTVRSGDIAVVVGVGAAISVCTDGGILLGPGIHLVRCNPDTLDPHFLACVLRGAIDTDDGSPVDLYGIEVPRVPLAEQRRYGVAYARLCELEASWRRRRANIEQLVRTGIRGLATGALQPDPGE</sequence>
<dbReference type="KEGG" id="ncy:NOCYR_1784"/>
<evidence type="ECO:0000313" key="3">
    <source>
        <dbReference type="EMBL" id="CCF62570.1"/>
    </source>
</evidence>
<dbReference type="GO" id="GO:0009307">
    <property type="term" value="P:DNA restriction-modification system"/>
    <property type="evidence" value="ECO:0007669"/>
    <property type="project" value="UniProtKB-KW"/>
</dbReference>
<keyword evidence="2" id="KW-0238">DNA-binding</keyword>
<dbReference type="HOGENOM" id="CLU_1347752_0_0_11"/>
<dbReference type="GO" id="GO:0008168">
    <property type="term" value="F:methyltransferase activity"/>
    <property type="evidence" value="ECO:0007669"/>
    <property type="project" value="UniProtKB-KW"/>
</dbReference>
<protein>
    <submittedName>
        <fullName evidence="3">Putative type I restriction system adenine methylase</fullName>
    </submittedName>
</protein>
<evidence type="ECO:0000313" key="4">
    <source>
        <dbReference type="Proteomes" id="UP000008190"/>
    </source>
</evidence>
<accession>H6RC34</accession>
<dbReference type="AlphaFoldDB" id="H6RC34"/>
<dbReference type="STRING" id="1127134.NOCYR_1784"/>
<keyword evidence="4" id="KW-1185">Reference proteome</keyword>
<keyword evidence="1" id="KW-0680">Restriction system</keyword>
<dbReference type="Gene3D" id="3.90.220.20">
    <property type="entry name" value="DNA methylase specificity domains"/>
    <property type="match status" value="1"/>
</dbReference>
<gene>
    <name evidence="3" type="ordered locus">NOCYR_1784</name>
</gene>
<dbReference type="GO" id="GO:0032259">
    <property type="term" value="P:methylation"/>
    <property type="evidence" value="ECO:0007669"/>
    <property type="project" value="UniProtKB-KW"/>
</dbReference>
<dbReference type="GO" id="GO:0003677">
    <property type="term" value="F:DNA binding"/>
    <property type="evidence" value="ECO:0007669"/>
    <property type="project" value="UniProtKB-KW"/>
</dbReference>
<keyword evidence="3" id="KW-0489">Methyltransferase</keyword>
<dbReference type="InterPro" id="IPR044946">
    <property type="entry name" value="Restrct_endonuc_typeI_TRD_sf"/>
</dbReference>
<evidence type="ECO:0000256" key="2">
    <source>
        <dbReference type="ARBA" id="ARBA00023125"/>
    </source>
</evidence>
<name>H6RC34_NOCCG</name>
<organism evidence="3 4">
    <name type="scientific">Nocardia cyriacigeorgica (strain GUH-2)</name>
    <dbReference type="NCBI Taxonomy" id="1127134"/>
    <lineage>
        <taxon>Bacteria</taxon>
        <taxon>Bacillati</taxon>
        <taxon>Actinomycetota</taxon>
        <taxon>Actinomycetes</taxon>
        <taxon>Mycobacteriales</taxon>
        <taxon>Nocardiaceae</taxon>
        <taxon>Nocardia</taxon>
    </lineage>
</organism>
<keyword evidence="3" id="KW-0808">Transferase</keyword>
<dbReference type="SUPFAM" id="SSF116734">
    <property type="entry name" value="DNA methylase specificity domain"/>
    <property type="match status" value="1"/>
</dbReference>
<proteinExistence type="predicted"/>
<dbReference type="eggNOG" id="COG0732">
    <property type="taxonomic scope" value="Bacteria"/>
</dbReference>
<reference evidence="3 4" key="1">
    <citation type="journal article" date="2012" name="J. Bacteriol.">
        <title>Genome sequence of the human- and animal-pathogenic strain Nocardia cyriacigeorgica GUH-2.</title>
        <authorList>
            <person name="Zoropogui A."/>
            <person name="Pujic P."/>
            <person name="Normand P."/>
            <person name="Barbe V."/>
            <person name="Beaman B."/>
            <person name="Beaman L."/>
            <person name="Boiron P."/>
            <person name="Colinon C."/>
            <person name="Deredjian A."/>
            <person name="Graindorge A."/>
            <person name="Mangenot S."/>
            <person name="Nazaret S."/>
            <person name="Neto M."/>
            <person name="Petit S."/>
            <person name="Roche D."/>
            <person name="Vallenet D."/>
            <person name="Rodriguez-Nava V."/>
            <person name="Richard Y."/>
            <person name="Cournoyer B."/>
            <person name="Blaha D."/>
        </authorList>
    </citation>
    <scope>NUCLEOTIDE SEQUENCE [LARGE SCALE GENOMIC DNA]</scope>
    <source>
        <strain evidence="3 4">GUH-2</strain>
    </source>
</reference>
<dbReference type="Proteomes" id="UP000008190">
    <property type="component" value="Chromosome"/>
</dbReference>
<dbReference type="EMBL" id="FO082843">
    <property type="protein sequence ID" value="CCF62570.1"/>
    <property type="molecule type" value="Genomic_DNA"/>
</dbReference>